<accession>A0ABQ7ZTX8</accession>
<keyword evidence="1" id="KW-1133">Transmembrane helix</keyword>
<organism evidence="3 4">
    <name type="scientific">Brassica napus</name>
    <name type="common">Rape</name>
    <dbReference type="NCBI Taxonomy" id="3708"/>
    <lineage>
        <taxon>Eukaryota</taxon>
        <taxon>Viridiplantae</taxon>
        <taxon>Streptophyta</taxon>
        <taxon>Embryophyta</taxon>
        <taxon>Tracheophyta</taxon>
        <taxon>Spermatophyta</taxon>
        <taxon>Magnoliopsida</taxon>
        <taxon>eudicotyledons</taxon>
        <taxon>Gunneridae</taxon>
        <taxon>Pentapetalae</taxon>
        <taxon>rosids</taxon>
        <taxon>malvids</taxon>
        <taxon>Brassicales</taxon>
        <taxon>Brassicaceae</taxon>
        <taxon>Brassiceae</taxon>
        <taxon>Brassica</taxon>
    </lineage>
</organism>
<evidence type="ECO:0000313" key="3">
    <source>
        <dbReference type="EMBL" id="KAH0883695.1"/>
    </source>
</evidence>
<name>A0ABQ7ZTX8_BRANA</name>
<feature type="signal peptide" evidence="2">
    <location>
        <begin position="1"/>
        <end position="21"/>
    </location>
</feature>
<evidence type="ECO:0000313" key="4">
    <source>
        <dbReference type="Proteomes" id="UP000824890"/>
    </source>
</evidence>
<evidence type="ECO:0000256" key="2">
    <source>
        <dbReference type="SAM" id="SignalP"/>
    </source>
</evidence>
<keyword evidence="4" id="KW-1185">Reference proteome</keyword>
<keyword evidence="2" id="KW-0732">Signal</keyword>
<feature type="chain" id="PRO_5046501256" evidence="2">
    <location>
        <begin position="22"/>
        <end position="91"/>
    </location>
</feature>
<feature type="non-terminal residue" evidence="3">
    <location>
        <position position="91"/>
    </location>
</feature>
<reference evidence="3 4" key="1">
    <citation type="submission" date="2021-05" db="EMBL/GenBank/DDBJ databases">
        <title>Genome Assembly of Synthetic Allotetraploid Brassica napus Reveals Homoeologous Exchanges between Subgenomes.</title>
        <authorList>
            <person name="Davis J.T."/>
        </authorList>
    </citation>
    <scope>NUCLEOTIDE SEQUENCE [LARGE SCALE GENOMIC DNA]</scope>
    <source>
        <strain evidence="4">cv. Da-Ae</strain>
        <tissue evidence="3">Seedling</tissue>
    </source>
</reference>
<proteinExistence type="predicted"/>
<comment type="caution">
    <text evidence="3">The sequence shown here is derived from an EMBL/GenBank/DDBJ whole genome shotgun (WGS) entry which is preliminary data.</text>
</comment>
<keyword evidence="1" id="KW-0812">Transmembrane</keyword>
<protein>
    <submittedName>
        <fullName evidence="3">Uncharacterized protein</fullName>
    </submittedName>
</protein>
<keyword evidence="1" id="KW-0472">Membrane</keyword>
<dbReference type="EMBL" id="JAGKQM010000014">
    <property type="protein sequence ID" value="KAH0883695.1"/>
    <property type="molecule type" value="Genomic_DNA"/>
</dbReference>
<feature type="transmembrane region" description="Helical" evidence="1">
    <location>
        <begin position="31"/>
        <end position="49"/>
    </location>
</feature>
<sequence length="91" mass="10091">SEFVVFDVVFLVVGLSSVVHARPGFQDLFSSLLASLVALPFAMFATPGLDNVFLRECYVGLEGCFWSQAWALSFMILRWHGRLVCASLVCE</sequence>
<dbReference type="Proteomes" id="UP000824890">
    <property type="component" value="Unassembled WGS sequence"/>
</dbReference>
<feature type="non-terminal residue" evidence="3">
    <location>
        <position position="1"/>
    </location>
</feature>
<evidence type="ECO:0000256" key="1">
    <source>
        <dbReference type="SAM" id="Phobius"/>
    </source>
</evidence>
<gene>
    <name evidence="3" type="ORF">HID58_059791</name>
</gene>